<accession>A0A6J5PT69</accession>
<proteinExistence type="predicted"/>
<reference evidence="1" key="1">
    <citation type="submission" date="2020-05" db="EMBL/GenBank/DDBJ databases">
        <authorList>
            <person name="Chiriac C."/>
            <person name="Salcher M."/>
            <person name="Ghai R."/>
            <person name="Kavagutti S V."/>
        </authorList>
    </citation>
    <scope>NUCLEOTIDE SEQUENCE</scope>
</reference>
<evidence type="ECO:0000313" key="1">
    <source>
        <dbReference type="EMBL" id="CAB4172445.1"/>
    </source>
</evidence>
<name>A0A6J5PT69_9CAUD</name>
<protein>
    <submittedName>
        <fullName evidence="1">Uncharacterized protein</fullName>
    </submittedName>
</protein>
<dbReference type="EMBL" id="LR796885">
    <property type="protein sequence ID" value="CAB4172445.1"/>
    <property type="molecule type" value="Genomic_DNA"/>
</dbReference>
<gene>
    <name evidence="1" type="ORF">UFOVP935_19</name>
</gene>
<sequence>MRPFFVGLMFGAVLMAAATIAFADTPPPGLNAGAWAAAESASKASAGAAVKTAQTAAQQVSVTVTQPAAAASSGGGSRTTTVRTVPDAYAPTMSATAPCRIAVSAGVAVIGIGVSGGGSVEDDPCNLRETARLLSGIGQPAAAARVMCNDPRAALALGNEICPPRQRPPYVGAPSCWQDEIIAKRLGAPTCDTEREQ</sequence>
<organism evidence="1">
    <name type="scientific">uncultured Caudovirales phage</name>
    <dbReference type="NCBI Taxonomy" id="2100421"/>
    <lineage>
        <taxon>Viruses</taxon>
        <taxon>Duplodnaviria</taxon>
        <taxon>Heunggongvirae</taxon>
        <taxon>Uroviricota</taxon>
        <taxon>Caudoviricetes</taxon>
        <taxon>Peduoviridae</taxon>
        <taxon>Maltschvirus</taxon>
        <taxon>Maltschvirus maltsch</taxon>
    </lineage>
</organism>